<evidence type="ECO:0000313" key="3">
    <source>
        <dbReference type="Proteomes" id="UP000230069"/>
    </source>
</evidence>
<dbReference type="PANTHER" id="PTHR11538:SF89">
    <property type="entry name" value="PROTEIN, PUTATIVE (DUF2431)-RELATED"/>
    <property type="match status" value="1"/>
</dbReference>
<gene>
    <name evidence="2" type="ORF">AQUCO_01300591v1</name>
</gene>
<accession>A0A2G5E2H0</accession>
<protein>
    <recommendedName>
        <fullName evidence="1">25S rRNA (uridine-N(3))-methyltransferase BMT5-like domain-containing protein</fullName>
    </recommendedName>
</protein>
<dbReference type="GO" id="GO:0070042">
    <property type="term" value="F:rRNA (uridine-N3-)-methyltransferase activity"/>
    <property type="evidence" value="ECO:0007669"/>
    <property type="project" value="InterPro"/>
</dbReference>
<dbReference type="OrthoDB" id="273345at2759"/>
<sequence length="87" mass="9852">MLTINGEIHVTHKTARPFSKWDVEKLGEEAGLCLVEEVKFTLFDYPGYHNKKGSGRNSNKTFPVGQCSTFKFALLTSRSICLDRLMI</sequence>
<dbReference type="Proteomes" id="UP000230069">
    <property type="component" value="Unassembled WGS sequence"/>
</dbReference>
<organism evidence="2 3">
    <name type="scientific">Aquilegia coerulea</name>
    <name type="common">Rocky mountain columbine</name>
    <dbReference type="NCBI Taxonomy" id="218851"/>
    <lineage>
        <taxon>Eukaryota</taxon>
        <taxon>Viridiplantae</taxon>
        <taxon>Streptophyta</taxon>
        <taxon>Embryophyta</taxon>
        <taxon>Tracheophyta</taxon>
        <taxon>Spermatophyta</taxon>
        <taxon>Magnoliopsida</taxon>
        <taxon>Ranunculales</taxon>
        <taxon>Ranunculaceae</taxon>
        <taxon>Thalictroideae</taxon>
        <taxon>Aquilegia</taxon>
    </lineage>
</organism>
<reference evidence="2 3" key="1">
    <citation type="submission" date="2017-09" db="EMBL/GenBank/DDBJ databases">
        <title>WGS assembly of Aquilegia coerulea Goldsmith.</title>
        <authorList>
            <person name="Hodges S."/>
            <person name="Kramer E."/>
            <person name="Nordborg M."/>
            <person name="Tomkins J."/>
            <person name="Borevitz J."/>
            <person name="Derieg N."/>
            <person name="Yan J."/>
            <person name="Mihaltcheva S."/>
            <person name="Hayes R.D."/>
            <person name="Rokhsar D."/>
        </authorList>
    </citation>
    <scope>NUCLEOTIDE SEQUENCE [LARGE SCALE GENOMIC DNA]</scope>
    <source>
        <strain evidence="3">cv. Goldsmith</strain>
    </source>
</reference>
<proteinExistence type="predicted"/>
<dbReference type="Pfam" id="PF10354">
    <property type="entry name" value="BMT5-like"/>
    <property type="match status" value="1"/>
</dbReference>
<evidence type="ECO:0000259" key="1">
    <source>
        <dbReference type="Pfam" id="PF10354"/>
    </source>
</evidence>
<dbReference type="InterPro" id="IPR019446">
    <property type="entry name" value="BMT5-like"/>
</dbReference>
<evidence type="ECO:0000313" key="2">
    <source>
        <dbReference type="EMBL" id="PIA49953.1"/>
    </source>
</evidence>
<dbReference type="PANTHER" id="PTHR11538">
    <property type="entry name" value="PHENYLALANYL-TRNA SYNTHETASE"/>
    <property type="match status" value="1"/>
</dbReference>
<dbReference type="STRING" id="218851.A0A2G5E2H0"/>
<name>A0A2G5E2H0_AQUCA</name>
<feature type="domain" description="25S rRNA (uridine-N(3))-methyltransferase BMT5-like" evidence="1">
    <location>
        <begin position="1"/>
        <end position="52"/>
    </location>
</feature>
<dbReference type="EMBL" id="KZ305030">
    <property type="protein sequence ID" value="PIA49953.1"/>
    <property type="molecule type" value="Genomic_DNA"/>
</dbReference>
<dbReference type="GO" id="GO:0070475">
    <property type="term" value="P:rRNA base methylation"/>
    <property type="evidence" value="ECO:0007669"/>
    <property type="project" value="InterPro"/>
</dbReference>
<dbReference type="GO" id="GO:0005737">
    <property type="term" value="C:cytoplasm"/>
    <property type="evidence" value="ECO:0007669"/>
    <property type="project" value="TreeGrafter"/>
</dbReference>
<keyword evidence="3" id="KW-1185">Reference proteome</keyword>
<dbReference type="AlphaFoldDB" id="A0A2G5E2H0"/>
<dbReference type="InParanoid" id="A0A2G5E2H0"/>